<dbReference type="PIRSF" id="PIRSF006648">
    <property type="entry name" value="DrrB"/>
    <property type="match status" value="1"/>
</dbReference>
<keyword evidence="3 6" id="KW-0812">Transmembrane</keyword>
<dbReference type="GO" id="GO:0140359">
    <property type="term" value="F:ABC-type transporter activity"/>
    <property type="evidence" value="ECO:0007669"/>
    <property type="project" value="InterPro"/>
</dbReference>
<evidence type="ECO:0000313" key="9">
    <source>
        <dbReference type="Proteomes" id="UP000295765"/>
    </source>
</evidence>
<dbReference type="InterPro" id="IPR013525">
    <property type="entry name" value="ABC2_TM"/>
</dbReference>
<dbReference type="OrthoDB" id="9804001at2"/>
<evidence type="ECO:0000256" key="5">
    <source>
        <dbReference type="ARBA" id="ARBA00023136"/>
    </source>
</evidence>
<dbReference type="GO" id="GO:0043190">
    <property type="term" value="C:ATP-binding cassette (ABC) transporter complex"/>
    <property type="evidence" value="ECO:0007669"/>
    <property type="project" value="InterPro"/>
</dbReference>
<evidence type="ECO:0000256" key="4">
    <source>
        <dbReference type="ARBA" id="ARBA00022989"/>
    </source>
</evidence>
<evidence type="ECO:0000259" key="7">
    <source>
        <dbReference type="PROSITE" id="PS51012"/>
    </source>
</evidence>
<keyword evidence="6" id="KW-1003">Cell membrane</keyword>
<evidence type="ECO:0000256" key="2">
    <source>
        <dbReference type="ARBA" id="ARBA00007783"/>
    </source>
</evidence>
<evidence type="ECO:0000256" key="1">
    <source>
        <dbReference type="ARBA" id="ARBA00004141"/>
    </source>
</evidence>
<keyword evidence="6" id="KW-0813">Transport</keyword>
<dbReference type="NCBIfam" id="NF011648">
    <property type="entry name" value="PRK15066.1"/>
    <property type="match status" value="1"/>
</dbReference>
<feature type="transmembrane region" description="Helical" evidence="6">
    <location>
        <begin position="230"/>
        <end position="249"/>
    </location>
</feature>
<dbReference type="InterPro" id="IPR000412">
    <property type="entry name" value="ABC_2_transport"/>
</dbReference>
<dbReference type="PANTHER" id="PTHR43332">
    <property type="entry name" value="INNER MEMBRANE TRANSPORT PERMEASE YADH-RELATED"/>
    <property type="match status" value="1"/>
</dbReference>
<sequence>MHAHDQWIAFKTIIIKEVLRFARIWIQTILPPAITTTLYFVIFGRLIGGQVGAMDGFTYPQYIAPGLIMLAIITNSYANVVSSFYGSKFQHYIDEMLVAPIPNWLILAGFVGGGVARGLAVGAVVTAIALFFTDLHVSHWGVTIGVVFLTAVVFSLAGLVNGIYAKSFDDISIVPTFVLTPLTYLGGIFYSINMLGDFWRGVSLANPILYMVNAFRYGILGVSDIAMTPAFAIIVIAVVALGGYALWLLERGTGIRN</sequence>
<dbReference type="PANTHER" id="PTHR43332:SF2">
    <property type="entry name" value="INNER MEMBRANE TRANSPORT PERMEASE YADH"/>
    <property type="match status" value="1"/>
</dbReference>
<keyword evidence="5 6" id="KW-0472">Membrane</keyword>
<proteinExistence type="inferred from homology"/>
<evidence type="ECO:0000313" key="8">
    <source>
        <dbReference type="EMBL" id="TCO82731.1"/>
    </source>
</evidence>
<evidence type="ECO:0000256" key="3">
    <source>
        <dbReference type="ARBA" id="ARBA00022692"/>
    </source>
</evidence>
<evidence type="ECO:0000256" key="6">
    <source>
        <dbReference type="RuleBase" id="RU361157"/>
    </source>
</evidence>
<protein>
    <recommendedName>
        <fullName evidence="6">Transport permease protein</fullName>
    </recommendedName>
</protein>
<dbReference type="EMBL" id="SLWY01000004">
    <property type="protein sequence ID" value="TCO82731.1"/>
    <property type="molecule type" value="Genomic_DNA"/>
</dbReference>
<dbReference type="RefSeq" id="WP_132539258.1">
    <property type="nucleotide sequence ID" value="NZ_SLWY01000004.1"/>
</dbReference>
<feature type="transmembrane region" description="Helical" evidence="6">
    <location>
        <begin position="105"/>
        <end position="132"/>
    </location>
</feature>
<dbReference type="Proteomes" id="UP000295765">
    <property type="component" value="Unassembled WGS sequence"/>
</dbReference>
<dbReference type="InterPro" id="IPR052522">
    <property type="entry name" value="ABC-2_transport_permease"/>
</dbReference>
<organism evidence="8 9">
    <name type="scientific">Plasticicumulans lactativorans</name>
    <dbReference type="NCBI Taxonomy" id="1133106"/>
    <lineage>
        <taxon>Bacteria</taxon>
        <taxon>Pseudomonadati</taxon>
        <taxon>Pseudomonadota</taxon>
        <taxon>Gammaproteobacteria</taxon>
        <taxon>Candidatus Competibacteraceae</taxon>
        <taxon>Plasticicumulans</taxon>
    </lineage>
</organism>
<dbReference type="PROSITE" id="PS51012">
    <property type="entry name" value="ABC_TM2"/>
    <property type="match status" value="1"/>
</dbReference>
<keyword evidence="9" id="KW-1185">Reference proteome</keyword>
<comment type="similarity">
    <text evidence="2 6">Belongs to the ABC-2 integral membrane protein family.</text>
</comment>
<comment type="caution">
    <text evidence="8">The sequence shown here is derived from an EMBL/GenBank/DDBJ whole genome shotgun (WGS) entry which is preliminary data.</text>
</comment>
<feature type="transmembrane region" description="Helical" evidence="6">
    <location>
        <begin position="172"/>
        <end position="192"/>
    </location>
</feature>
<name>A0A4R2LHW9_9GAMM</name>
<feature type="domain" description="ABC transmembrane type-2" evidence="7">
    <location>
        <begin position="23"/>
        <end position="252"/>
    </location>
</feature>
<feature type="transmembrane region" description="Helical" evidence="6">
    <location>
        <begin position="21"/>
        <end position="42"/>
    </location>
</feature>
<accession>A0A4R2LHW9</accession>
<comment type="subcellular location">
    <subcellularLocation>
        <location evidence="6">Cell inner membrane</location>
        <topology evidence="6">Multi-pass membrane protein</topology>
    </subcellularLocation>
    <subcellularLocation>
        <location evidence="1">Membrane</location>
        <topology evidence="1">Multi-pass membrane protein</topology>
    </subcellularLocation>
</comment>
<gene>
    <name evidence="8" type="ORF">EV699_104123</name>
</gene>
<feature type="transmembrane region" description="Helical" evidence="6">
    <location>
        <begin position="62"/>
        <end position="85"/>
    </location>
</feature>
<dbReference type="Pfam" id="PF01061">
    <property type="entry name" value="ABC2_membrane"/>
    <property type="match status" value="1"/>
</dbReference>
<reference evidence="8 9" key="1">
    <citation type="submission" date="2019-03" db="EMBL/GenBank/DDBJ databases">
        <title>Genomic Encyclopedia of Type Strains, Phase IV (KMG-IV): sequencing the most valuable type-strain genomes for metagenomic binning, comparative biology and taxonomic classification.</title>
        <authorList>
            <person name="Goeker M."/>
        </authorList>
    </citation>
    <scope>NUCLEOTIDE SEQUENCE [LARGE SCALE GENOMIC DNA]</scope>
    <source>
        <strain evidence="8 9">DSM 25287</strain>
    </source>
</reference>
<dbReference type="AlphaFoldDB" id="A0A4R2LHW9"/>
<feature type="transmembrane region" description="Helical" evidence="6">
    <location>
        <begin position="138"/>
        <end position="160"/>
    </location>
</feature>
<dbReference type="InterPro" id="IPR047817">
    <property type="entry name" value="ABC2_TM_bact-type"/>
</dbReference>
<keyword evidence="4 6" id="KW-1133">Transmembrane helix</keyword>